<evidence type="ECO:0000313" key="2">
    <source>
        <dbReference type="EMBL" id="GAA4241723.1"/>
    </source>
</evidence>
<feature type="transmembrane region" description="Helical" evidence="1">
    <location>
        <begin position="45"/>
        <end position="72"/>
    </location>
</feature>
<proteinExistence type="predicted"/>
<keyword evidence="1" id="KW-0812">Transmembrane</keyword>
<keyword evidence="1" id="KW-0472">Membrane</keyword>
<dbReference type="EMBL" id="BAABAS010000029">
    <property type="protein sequence ID" value="GAA4241723.1"/>
    <property type="molecule type" value="Genomic_DNA"/>
</dbReference>
<evidence type="ECO:0000256" key="1">
    <source>
        <dbReference type="SAM" id="Phobius"/>
    </source>
</evidence>
<protein>
    <recommendedName>
        <fullName evidence="4">NERD domain-containing protein</fullName>
    </recommendedName>
</protein>
<keyword evidence="3" id="KW-1185">Reference proteome</keyword>
<sequence>MLGRFVMIGSSIYLRDRAAFTGGSPQAVYEDLWQRGRKGRLRTRAILSGATLLLCGLLVNAIFGIVMAALVASADTFVHWRTYRASRVWRRGLRGEEQMSRVLRLTLERRGHRVLYGRLVPGHGSADELVVGPGGVWLVHNEAWQPDAEVSHHGDRLFIDGRTQSKLVGELTARADATAELISRVAEVPVKVRPVLAVHGGRLVRTPFTADGIVFAQPLRLVRWMRRNPSADYSPDEIEAITRAAVRTLPIGGRLTPPAAAA</sequence>
<comment type="caution">
    <text evidence="2">The sequence shown here is derived from an EMBL/GenBank/DDBJ whole genome shotgun (WGS) entry which is preliminary data.</text>
</comment>
<dbReference type="Proteomes" id="UP001501710">
    <property type="component" value="Unassembled WGS sequence"/>
</dbReference>
<keyword evidence="1" id="KW-1133">Transmembrane helix</keyword>
<name>A0ABP8CPC3_9ACTN</name>
<gene>
    <name evidence="2" type="ORF">GCM10022254_71720</name>
</gene>
<evidence type="ECO:0008006" key="4">
    <source>
        <dbReference type="Google" id="ProtNLM"/>
    </source>
</evidence>
<organism evidence="2 3">
    <name type="scientific">Actinomadura meridiana</name>
    <dbReference type="NCBI Taxonomy" id="559626"/>
    <lineage>
        <taxon>Bacteria</taxon>
        <taxon>Bacillati</taxon>
        <taxon>Actinomycetota</taxon>
        <taxon>Actinomycetes</taxon>
        <taxon>Streptosporangiales</taxon>
        <taxon>Thermomonosporaceae</taxon>
        <taxon>Actinomadura</taxon>
    </lineage>
</organism>
<evidence type="ECO:0000313" key="3">
    <source>
        <dbReference type="Proteomes" id="UP001501710"/>
    </source>
</evidence>
<reference evidence="3" key="1">
    <citation type="journal article" date="2019" name="Int. J. Syst. Evol. Microbiol.">
        <title>The Global Catalogue of Microorganisms (GCM) 10K type strain sequencing project: providing services to taxonomists for standard genome sequencing and annotation.</title>
        <authorList>
            <consortium name="The Broad Institute Genomics Platform"/>
            <consortium name="The Broad Institute Genome Sequencing Center for Infectious Disease"/>
            <person name="Wu L."/>
            <person name="Ma J."/>
        </authorList>
    </citation>
    <scope>NUCLEOTIDE SEQUENCE [LARGE SCALE GENOMIC DNA]</scope>
    <source>
        <strain evidence="3">JCM 17440</strain>
    </source>
</reference>
<accession>A0ABP8CPC3</accession>